<evidence type="ECO:0000313" key="3">
    <source>
        <dbReference type="Proteomes" id="UP000266895"/>
    </source>
</evidence>
<sequence length="97" mass="10221">MPTKDLAWTATSALTMVAAGFVANKIVSTGWRAVTGRAAPKDQDELLTAGLAEVVVFAVVSGALVSLTRELALRQAAVWYDRSAVSARFGPRTTIEA</sequence>
<reference evidence="2 3" key="1">
    <citation type="submission" date="2018-12" db="EMBL/GenBank/DDBJ databases">
        <authorList>
            <consortium name="Pathogen Informatics"/>
        </authorList>
    </citation>
    <scope>NUCLEOTIDE SEQUENCE [LARGE SCALE GENOMIC DNA]</scope>
    <source>
        <strain evidence="2 3">NCTC11636</strain>
    </source>
</reference>
<name>A0A448HH94_9ACTO</name>
<evidence type="ECO:0000256" key="1">
    <source>
        <dbReference type="SAM" id="Phobius"/>
    </source>
</evidence>
<organism evidence="2 3">
    <name type="scientific">Actinomyces howellii</name>
    <dbReference type="NCBI Taxonomy" id="52771"/>
    <lineage>
        <taxon>Bacteria</taxon>
        <taxon>Bacillati</taxon>
        <taxon>Actinomycetota</taxon>
        <taxon>Actinomycetes</taxon>
        <taxon>Actinomycetales</taxon>
        <taxon>Actinomycetaceae</taxon>
        <taxon>Actinomyces</taxon>
    </lineage>
</organism>
<keyword evidence="1" id="KW-1133">Transmembrane helix</keyword>
<gene>
    <name evidence="2" type="ORF">NCTC11636_01527</name>
</gene>
<evidence type="ECO:0000313" key="2">
    <source>
        <dbReference type="EMBL" id="VEG28417.1"/>
    </source>
</evidence>
<keyword evidence="1" id="KW-0472">Membrane</keyword>
<dbReference type="Proteomes" id="UP000266895">
    <property type="component" value="Chromosome"/>
</dbReference>
<feature type="transmembrane region" description="Helical" evidence="1">
    <location>
        <begin position="46"/>
        <end position="67"/>
    </location>
</feature>
<dbReference type="RefSeq" id="WP_126382589.1">
    <property type="nucleotide sequence ID" value="NZ_LR134350.1"/>
</dbReference>
<protein>
    <recommendedName>
        <fullName evidence="4">DUF4235 domain-containing protein</fullName>
    </recommendedName>
</protein>
<dbReference type="KEGG" id="ahw:NCTC11636_01527"/>
<dbReference type="Pfam" id="PF14019">
    <property type="entry name" value="DUF4235"/>
    <property type="match status" value="1"/>
</dbReference>
<accession>A0A448HH94</accession>
<dbReference type="InterPro" id="IPR025329">
    <property type="entry name" value="DUF4235"/>
</dbReference>
<dbReference type="AlphaFoldDB" id="A0A448HH94"/>
<proteinExistence type="predicted"/>
<keyword evidence="1" id="KW-0812">Transmembrane</keyword>
<evidence type="ECO:0008006" key="4">
    <source>
        <dbReference type="Google" id="ProtNLM"/>
    </source>
</evidence>
<dbReference type="EMBL" id="LR134350">
    <property type="protein sequence ID" value="VEG28417.1"/>
    <property type="molecule type" value="Genomic_DNA"/>
</dbReference>
<dbReference type="OrthoDB" id="3268522at2"/>
<keyword evidence="3" id="KW-1185">Reference proteome</keyword>